<dbReference type="InterPro" id="IPR011060">
    <property type="entry name" value="RibuloseP-bd_barrel"/>
</dbReference>
<accession>A0A1H9HQ64</accession>
<comment type="function">
    <text evidence="8">The alpha subunit is responsible for the aldol cleavage of indoleglycerol phosphate to indole and glyceraldehyde 3-phosphate.</text>
</comment>
<feature type="active site" description="Proton acceptor" evidence="8">
    <location>
        <position position="38"/>
    </location>
</feature>
<dbReference type="AlphaFoldDB" id="A0A1H9HQ64"/>
<gene>
    <name evidence="8" type="primary">trpA</name>
    <name evidence="10" type="ORF">SAMN04487977_107108</name>
</gene>
<keyword evidence="4 8" id="KW-0822">Tryptophan biosynthesis</keyword>
<dbReference type="GO" id="GO:0004834">
    <property type="term" value="F:tryptophan synthase activity"/>
    <property type="evidence" value="ECO:0007669"/>
    <property type="project" value="UniProtKB-UniRule"/>
</dbReference>
<evidence type="ECO:0000256" key="3">
    <source>
        <dbReference type="ARBA" id="ARBA00022605"/>
    </source>
</evidence>
<evidence type="ECO:0000256" key="4">
    <source>
        <dbReference type="ARBA" id="ARBA00022822"/>
    </source>
</evidence>
<comment type="similarity">
    <text evidence="8 9">Belongs to the TrpA family.</text>
</comment>
<organism evidence="10 11">
    <name type="scientific">Treponema bryantii</name>
    <dbReference type="NCBI Taxonomy" id="163"/>
    <lineage>
        <taxon>Bacteria</taxon>
        <taxon>Pseudomonadati</taxon>
        <taxon>Spirochaetota</taxon>
        <taxon>Spirochaetia</taxon>
        <taxon>Spirochaetales</taxon>
        <taxon>Treponemataceae</taxon>
        <taxon>Treponema</taxon>
    </lineage>
</organism>
<dbReference type="NCBIfam" id="TIGR00262">
    <property type="entry name" value="trpA"/>
    <property type="match status" value="1"/>
</dbReference>
<dbReference type="SUPFAM" id="SSF51366">
    <property type="entry name" value="Ribulose-phoshate binding barrel"/>
    <property type="match status" value="1"/>
</dbReference>
<dbReference type="Pfam" id="PF00290">
    <property type="entry name" value="Trp_syntA"/>
    <property type="match status" value="1"/>
</dbReference>
<dbReference type="UniPathway" id="UPA00035">
    <property type="reaction ID" value="UER00044"/>
</dbReference>
<dbReference type="STRING" id="163.SAMN04487775_11350"/>
<evidence type="ECO:0000256" key="2">
    <source>
        <dbReference type="ARBA" id="ARBA00011270"/>
    </source>
</evidence>
<feature type="active site" description="Proton acceptor" evidence="8">
    <location>
        <position position="49"/>
    </location>
</feature>
<reference evidence="10 11" key="1">
    <citation type="submission" date="2016-10" db="EMBL/GenBank/DDBJ databases">
        <authorList>
            <person name="de Groot N.N."/>
        </authorList>
    </citation>
    <scope>NUCLEOTIDE SEQUENCE [LARGE SCALE GENOMIC DNA]</scope>
    <source>
        <strain evidence="10 11">B25</strain>
    </source>
</reference>
<name>A0A1H9HQ64_9SPIR</name>
<keyword evidence="5 8" id="KW-0057">Aromatic amino acid biosynthesis</keyword>
<dbReference type="EC" id="4.2.1.20" evidence="8"/>
<keyword evidence="11" id="KW-1185">Reference proteome</keyword>
<keyword evidence="6 8" id="KW-0456">Lyase</keyword>
<dbReference type="HAMAP" id="MF_00131">
    <property type="entry name" value="Trp_synth_alpha"/>
    <property type="match status" value="1"/>
</dbReference>
<evidence type="ECO:0000256" key="9">
    <source>
        <dbReference type="RuleBase" id="RU003662"/>
    </source>
</evidence>
<dbReference type="EMBL" id="FOFU01000007">
    <property type="protein sequence ID" value="SEQ64455.1"/>
    <property type="molecule type" value="Genomic_DNA"/>
</dbReference>
<dbReference type="PANTHER" id="PTHR43406">
    <property type="entry name" value="TRYPTOPHAN SYNTHASE, ALPHA CHAIN"/>
    <property type="match status" value="1"/>
</dbReference>
<evidence type="ECO:0000256" key="1">
    <source>
        <dbReference type="ARBA" id="ARBA00004733"/>
    </source>
</evidence>
<evidence type="ECO:0000313" key="11">
    <source>
        <dbReference type="Proteomes" id="UP000182360"/>
    </source>
</evidence>
<dbReference type="RefSeq" id="WP_177177756.1">
    <property type="nucleotide sequence ID" value="NZ_FOFU01000007.1"/>
</dbReference>
<evidence type="ECO:0000256" key="7">
    <source>
        <dbReference type="ARBA" id="ARBA00049047"/>
    </source>
</evidence>
<evidence type="ECO:0000256" key="5">
    <source>
        <dbReference type="ARBA" id="ARBA00023141"/>
    </source>
</evidence>
<dbReference type="Proteomes" id="UP000182360">
    <property type="component" value="Unassembled WGS sequence"/>
</dbReference>
<protein>
    <recommendedName>
        <fullName evidence="8">Tryptophan synthase alpha chain</fullName>
        <ecNumber evidence="8">4.2.1.20</ecNumber>
    </recommendedName>
</protein>
<evidence type="ECO:0000313" key="10">
    <source>
        <dbReference type="EMBL" id="SEQ64455.1"/>
    </source>
</evidence>
<dbReference type="CDD" id="cd04724">
    <property type="entry name" value="Tryptophan_synthase_alpha"/>
    <property type="match status" value="1"/>
</dbReference>
<dbReference type="InterPro" id="IPR002028">
    <property type="entry name" value="Trp_synthase_suA"/>
</dbReference>
<proteinExistence type="inferred from homology"/>
<dbReference type="InterPro" id="IPR013785">
    <property type="entry name" value="Aldolase_TIM"/>
</dbReference>
<comment type="catalytic activity">
    <reaction evidence="7 8">
        <text>(1S,2R)-1-C-(indol-3-yl)glycerol 3-phosphate + L-serine = D-glyceraldehyde 3-phosphate + L-tryptophan + H2O</text>
        <dbReference type="Rhea" id="RHEA:10532"/>
        <dbReference type="ChEBI" id="CHEBI:15377"/>
        <dbReference type="ChEBI" id="CHEBI:33384"/>
        <dbReference type="ChEBI" id="CHEBI:57912"/>
        <dbReference type="ChEBI" id="CHEBI:58866"/>
        <dbReference type="ChEBI" id="CHEBI:59776"/>
        <dbReference type="EC" id="4.2.1.20"/>
    </reaction>
</comment>
<evidence type="ECO:0000256" key="6">
    <source>
        <dbReference type="ARBA" id="ARBA00023239"/>
    </source>
</evidence>
<sequence length="254" mass="26932">MKDNKIKLMSHLVAGYPTDELAFTAARALVDGGASILEVQLPFSDPSADGPAIQGACTEVLKRGYKTEDGLNFIAKLHKEFPEVSIYLMSYGSLVYTPGVENFCKKAAAAGVTGMIIPDLPFDFDEGLTAACQKNGMNNIPVAAPSMSPERLKKMATAGFPYIYAALRTGITGTETSVDKATIDFLKATGEGGSKLYGGFGISNGNQAKALADSVEAIVAGSVFVRIITENKDNSEALYKAVRAKAEELTNKKN</sequence>
<comment type="pathway">
    <text evidence="1 8">Amino-acid biosynthesis; L-tryptophan biosynthesis; L-tryptophan from chorismate: step 5/5.</text>
</comment>
<dbReference type="PANTHER" id="PTHR43406:SF1">
    <property type="entry name" value="TRYPTOPHAN SYNTHASE ALPHA CHAIN, CHLOROPLASTIC"/>
    <property type="match status" value="1"/>
</dbReference>
<keyword evidence="3 8" id="KW-0028">Amino-acid biosynthesis</keyword>
<dbReference type="GO" id="GO:0005829">
    <property type="term" value="C:cytosol"/>
    <property type="evidence" value="ECO:0007669"/>
    <property type="project" value="TreeGrafter"/>
</dbReference>
<evidence type="ECO:0000256" key="8">
    <source>
        <dbReference type="HAMAP-Rule" id="MF_00131"/>
    </source>
</evidence>
<dbReference type="Gene3D" id="3.20.20.70">
    <property type="entry name" value="Aldolase class I"/>
    <property type="match status" value="1"/>
</dbReference>
<comment type="subunit">
    <text evidence="2 8">Tetramer of two alpha and two beta chains.</text>
</comment>